<dbReference type="NCBIfam" id="TIGR03449">
    <property type="entry name" value="mycothiol_MshA"/>
    <property type="match status" value="1"/>
</dbReference>
<proteinExistence type="inferred from homology"/>
<feature type="binding site" evidence="7">
    <location>
        <position position="235"/>
    </location>
    <ligand>
        <name>UDP-N-acetyl-alpha-D-glucosamine</name>
        <dbReference type="ChEBI" id="CHEBI:57705"/>
    </ligand>
</feature>
<evidence type="ECO:0000256" key="7">
    <source>
        <dbReference type="HAMAP-Rule" id="MF_01695"/>
    </source>
</evidence>
<feature type="binding site" evidence="7">
    <location>
        <position position="141"/>
    </location>
    <ligand>
        <name>1D-myo-inositol 3-phosphate</name>
        <dbReference type="ChEBI" id="CHEBI:58401"/>
    </ligand>
</feature>
<protein>
    <recommendedName>
        <fullName evidence="7">D-inositol-3-phosphate glycosyltransferase</fullName>
        <ecNumber evidence="7">2.4.1.250</ecNumber>
    </recommendedName>
    <alternativeName>
        <fullName evidence="7">N-acetylglucosamine-inositol-phosphate N-acetylglucosaminyltransferase</fullName>
        <shortName evidence="7">GlcNAc-Ins-P N-acetylglucosaminyltransferase</shortName>
    </alternativeName>
</protein>
<feature type="binding site" evidence="7">
    <location>
        <position position="240"/>
    </location>
    <ligand>
        <name>UDP-N-acetyl-alpha-D-glucosamine</name>
        <dbReference type="ChEBI" id="CHEBI:57705"/>
    </ligand>
</feature>
<feature type="domain" description="Glycosyltransferase subfamily 4-like N-terminal" evidence="9">
    <location>
        <begin position="28"/>
        <end position="203"/>
    </location>
</feature>
<feature type="binding site" evidence="7">
    <location>
        <position position="313"/>
    </location>
    <ligand>
        <name>Mg(2+)</name>
        <dbReference type="ChEBI" id="CHEBI:18420"/>
    </ligand>
</feature>
<dbReference type="InterPro" id="IPR001296">
    <property type="entry name" value="Glyco_trans_1"/>
</dbReference>
<feature type="binding site" evidence="7">
    <location>
        <begin position="21"/>
        <end position="22"/>
    </location>
    <ligand>
        <name>UDP-N-acetyl-alpha-D-glucosamine</name>
        <dbReference type="ChEBI" id="CHEBI:57705"/>
    </ligand>
</feature>
<dbReference type="SUPFAM" id="SSF53756">
    <property type="entry name" value="UDP-Glycosyltransferase/glycogen phosphorylase"/>
    <property type="match status" value="1"/>
</dbReference>
<comment type="subunit">
    <text evidence="7">Homodimer.</text>
</comment>
<feature type="binding site" evidence="7">
    <location>
        <position position="311"/>
    </location>
    <ligand>
        <name>Mg(2+)</name>
        <dbReference type="ChEBI" id="CHEBI:18420"/>
    </ligand>
</feature>
<feature type="binding site" evidence="7">
    <location>
        <position position="84"/>
    </location>
    <ligand>
        <name>1D-myo-inositol 3-phosphate</name>
        <dbReference type="ChEBI" id="CHEBI:58401"/>
    </ligand>
</feature>
<name>A0ABT9QHN6_9ACTN</name>
<evidence type="ECO:0000256" key="6">
    <source>
        <dbReference type="ARBA" id="ARBA00048131"/>
    </source>
</evidence>
<keyword evidence="11" id="KW-1185">Reference proteome</keyword>
<comment type="function">
    <text evidence="7">Catalyzes the transfer of a N-acetyl-glucosamine moiety to 1D-myo-inositol 3-phosphate to produce 1D-myo-inositol 2-acetamido-2-deoxy-glucopyranoside 3-phosphate in the mycothiol biosynthesis pathway.</text>
</comment>
<accession>A0ABT9QHN6</accession>
<feature type="domain" description="Glycosyl transferase family 1" evidence="8">
    <location>
        <begin position="217"/>
        <end position="389"/>
    </location>
</feature>
<keyword evidence="2 7" id="KW-0328">Glycosyltransferase</keyword>
<gene>
    <name evidence="7" type="primary">mshA</name>
    <name evidence="10" type="ORF">J2853_005477</name>
</gene>
<keyword evidence="4 7" id="KW-0479">Metal-binding</keyword>
<dbReference type="Gene3D" id="3.40.50.2000">
    <property type="entry name" value="Glycogen Phosphorylase B"/>
    <property type="match status" value="2"/>
</dbReference>
<comment type="caution">
    <text evidence="7">Lacks conserved residue(s) required for the propagation of feature annotation.</text>
</comment>
<evidence type="ECO:0000256" key="4">
    <source>
        <dbReference type="ARBA" id="ARBA00022723"/>
    </source>
</evidence>
<dbReference type="PANTHER" id="PTHR12526">
    <property type="entry name" value="GLYCOSYLTRANSFERASE"/>
    <property type="match status" value="1"/>
</dbReference>
<feature type="binding site" evidence="7">
    <location>
        <position position="117"/>
    </location>
    <ligand>
        <name>1D-myo-inositol 3-phosphate</name>
        <dbReference type="ChEBI" id="CHEBI:58401"/>
    </ligand>
</feature>
<dbReference type="EMBL" id="JAUSQU010000001">
    <property type="protein sequence ID" value="MDP9846266.1"/>
    <property type="molecule type" value="Genomic_DNA"/>
</dbReference>
<comment type="caution">
    <text evidence="10">The sequence shown here is derived from an EMBL/GenBank/DDBJ whole genome shotgun (WGS) entry which is preliminary data.</text>
</comment>
<dbReference type="Pfam" id="PF00534">
    <property type="entry name" value="Glycos_transf_1"/>
    <property type="match status" value="1"/>
</dbReference>
<dbReference type="Proteomes" id="UP001225356">
    <property type="component" value="Unassembled WGS sequence"/>
</dbReference>
<comment type="catalytic activity">
    <reaction evidence="6 7">
        <text>1D-myo-inositol 3-phosphate + UDP-N-acetyl-alpha-D-glucosamine = 1D-myo-inositol 2-acetamido-2-deoxy-alpha-D-glucopyranoside 3-phosphate + UDP + H(+)</text>
        <dbReference type="Rhea" id="RHEA:26188"/>
        <dbReference type="ChEBI" id="CHEBI:15378"/>
        <dbReference type="ChEBI" id="CHEBI:57705"/>
        <dbReference type="ChEBI" id="CHEBI:58223"/>
        <dbReference type="ChEBI" id="CHEBI:58401"/>
        <dbReference type="ChEBI" id="CHEBI:58892"/>
        <dbReference type="EC" id="2.4.1.250"/>
    </reaction>
</comment>
<evidence type="ECO:0000256" key="1">
    <source>
        <dbReference type="ARBA" id="ARBA00008449"/>
    </source>
</evidence>
<evidence type="ECO:0000313" key="10">
    <source>
        <dbReference type="EMBL" id="MDP9846266.1"/>
    </source>
</evidence>
<evidence type="ECO:0000256" key="2">
    <source>
        <dbReference type="ARBA" id="ARBA00022676"/>
    </source>
</evidence>
<feature type="binding site" evidence="7">
    <location>
        <position position="310"/>
    </location>
    <ligand>
        <name>Mg(2+)</name>
        <dbReference type="ChEBI" id="CHEBI:18420"/>
    </ligand>
</feature>
<organism evidence="10 11">
    <name type="scientific">Streptosporangium lutulentum</name>
    <dbReference type="NCBI Taxonomy" id="1461250"/>
    <lineage>
        <taxon>Bacteria</taxon>
        <taxon>Bacillati</taxon>
        <taxon>Actinomycetota</taxon>
        <taxon>Actinomycetes</taxon>
        <taxon>Streptosporangiales</taxon>
        <taxon>Streptosporangiaceae</taxon>
        <taxon>Streptosporangium</taxon>
    </lineage>
</organism>
<feature type="binding site" evidence="7">
    <location>
        <position position="331"/>
    </location>
    <ligand>
        <name>UDP-N-acetyl-alpha-D-glucosamine</name>
        <dbReference type="ChEBI" id="CHEBI:57705"/>
    </ligand>
</feature>
<dbReference type="Pfam" id="PF13579">
    <property type="entry name" value="Glyco_trans_4_4"/>
    <property type="match status" value="1"/>
</dbReference>
<sequence length="422" mass="44426">MPRRLPRRIATVSVLTSPFAQPGGGDAGGLNVYIVEVARRMAALDVEMEIFTRAVSPDMPPLAELVPGVLVRHVAAGPPRELGKNELPGTLARFTSEMLRTGAARERGGYDLIHAHHWLAGKVGASAKKRWDVPLVQSMHSLGAVKNAALVPGEEPEPAGRIAGETEVVAAADRLVANTVQEANQLITLYGADPARVRTVNPGVDLSLFRPGSQARARHGLGLPVDAVVLLFAGRVQPLKAPDVLLRAAARMIRHDPGLARRLVVAIVGGPSGAGLTDPDHLGKLAAELGIAGRVRLEPPCPQPELADWYRAATAVVVPSHAETFGLVAVEAQACGTPVVAAAVGGLRTAVRDGISGVLVDGHDPARYARALGDLVSAPRHLRRLQEGALAHASRFGWEQAVDRLLTVYDEAVNDALTTVDA</sequence>
<reference evidence="10 11" key="1">
    <citation type="submission" date="2023-07" db="EMBL/GenBank/DDBJ databases">
        <title>Sequencing the genomes of 1000 actinobacteria strains.</title>
        <authorList>
            <person name="Klenk H.-P."/>
        </authorList>
    </citation>
    <scope>NUCLEOTIDE SEQUENCE [LARGE SCALE GENOMIC DNA]</scope>
    <source>
        <strain evidence="10 11">DSM 46740</strain>
    </source>
</reference>
<feature type="binding site" evidence="7">
    <location>
        <begin position="26"/>
        <end position="31"/>
    </location>
    <ligand>
        <name>1D-myo-inositol 3-phosphate</name>
        <dbReference type="ChEBI" id="CHEBI:58401"/>
    </ligand>
</feature>
<dbReference type="EC" id="2.4.1.250" evidence="7"/>
<evidence type="ECO:0000313" key="11">
    <source>
        <dbReference type="Proteomes" id="UP001225356"/>
    </source>
</evidence>
<evidence type="ECO:0000259" key="9">
    <source>
        <dbReference type="Pfam" id="PF13579"/>
    </source>
</evidence>
<feature type="binding site" evidence="7">
    <location>
        <position position="323"/>
    </location>
    <ligand>
        <name>UDP-N-acetyl-alpha-D-glucosamine</name>
        <dbReference type="ChEBI" id="CHEBI:57705"/>
    </ligand>
</feature>
<dbReference type="InterPro" id="IPR017814">
    <property type="entry name" value="Mycothiol_biosynthesis_MshA"/>
</dbReference>
<feature type="binding site" evidence="7">
    <location>
        <position position="161"/>
    </location>
    <ligand>
        <name>1D-myo-inositol 3-phosphate</name>
        <dbReference type="ChEBI" id="CHEBI:58401"/>
    </ligand>
</feature>
<keyword evidence="3 7" id="KW-0808">Transferase</keyword>
<evidence type="ECO:0000259" key="8">
    <source>
        <dbReference type="Pfam" id="PF00534"/>
    </source>
</evidence>
<keyword evidence="5 7" id="KW-0460">Magnesium</keyword>
<comment type="similarity">
    <text evidence="1 7">Belongs to the glycosyltransferase group 1 family. MshA subfamily.</text>
</comment>
<feature type="binding site" evidence="7">
    <location>
        <position position="29"/>
    </location>
    <ligand>
        <name>UDP-N-acetyl-alpha-D-glucosamine</name>
        <dbReference type="ChEBI" id="CHEBI:57705"/>
    </ligand>
</feature>
<dbReference type="PANTHER" id="PTHR12526:SF510">
    <property type="entry name" value="D-INOSITOL 3-PHOSPHATE GLYCOSYLTRANSFERASE"/>
    <property type="match status" value="1"/>
</dbReference>
<evidence type="ECO:0000256" key="3">
    <source>
        <dbReference type="ARBA" id="ARBA00022679"/>
    </source>
</evidence>
<dbReference type="HAMAP" id="MF_01695">
    <property type="entry name" value="MshA"/>
    <property type="match status" value="1"/>
</dbReference>
<dbReference type="InterPro" id="IPR028098">
    <property type="entry name" value="Glyco_trans_4-like_N"/>
</dbReference>
<feature type="binding site" evidence="7">
    <location>
        <position position="337"/>
    </location>
    <ligand>
        <name>Mg(2+)</name>
        <dbReference type="ChEBI" id="CHEBI:18420"/>
    </ligand>
</feature>
<evidence type="ECO:0000256" key="5">
    <source>
        <dbReference type="ARBA" id="ARBA00022842"/>
    </source>
</evidence>
<dbReference type="GO" id="GO:0102710">
    <property type="term" value="F:D-inositol-3-phosphate glycosyltransferase activity"/>
    <property type="evidence" value="ECO:0007669"/>
    <property type="project" value="UniProtKB-EC"/>
</dbReference>